<gene>
    <name evidence="3" type="ORF">J2S55_005783</name>
</gene>
<feature type="compositionally biased region" description="Acidic residues" evidence="1">
    <location>
        <begin position="290"/>
        <end position="321"/>
    </location>
</feature>
<dbReference type="Gene3D" id="3.30.530.20">
    <property type="match status" value="1"/>
</dbReference>
<dbReference type="PANTHER" id="PTHR33824:SF7">
    <property type="entry name" value="POLYKETIDE CYCLASE_DEHYDRASE AND LIPID TRANSPORT SUPERFAMILY PROTEIN"/>
    <property type="match status" value="1"/>
</dbReference>
<feature type="compositionally biased region" description="Acidic residues" evidence="1">
    <location>
        <begin position="395"/>
        <end position="408"/>
    </location>
</feature>
<name>A0ABT9RB78_9ACTN</name>
<feature type="compositionally biased region" description="Basic residues" evidence="1">
    <location>
        <begin position="432"/>
        <end position="442"/>
    </location>
</feature>
<dbReference type="RefSeq" id="WP_306867342.1">
    <property type="nucleotide sequence ID" value="NZ_JAUSRB010000002.1"/>
</dbReference>
<protein>
    <submittedName>
        <fullName evidence="3">Membrane protein</fullName>
    </submittedName>
</protein>
<dbReference type="EMBL" id="JAUSRB010000002">
    <property type="protein sequence ID" value="MDP9866517.1"/>
    <property type="molecule type" value="Genomic_DNA"/>
</dbReference>
<keyword evidence="4" id="KW-1185">Reference proteome</keyword>
<feature type="compositionally biased region" description="Acidic residues" evidence="1">
    <location>
        <begin position="328"/>
        <end position="350"/>
    </location>
</feature>
<feature type="region of interest" description="Disordered" evidence="1">
    <location>
        <begin position="274"/>
        <end position="442"/>
    </location>
</feature>
<feature type="compositionally biased region" description="Basic and acidic residues" evidence="1">
    <location>
        <begin position="274"/>
        <end position="289"/>
    </location>
</feature>
<dbReference type="Proteomes" id="UP001230426">
    <property type="component" value="Unassembled WGS sequence"/>
</dbReference>
<evidence type="ECO:0000313" key="3">
    <source>
        <dbReference type="EMBL" id="MDP9866517.1"/>
    </source>
</evidence>
<feature type="compositionally biased region" description="Acidic residues" evidence="1">
    <location>
        <begin position="367"/>
        <end position="380"/>
    </location>
</feature>
<evidence type="ECO:0000259" key="2">
    <source>
        <dbReference type="Pfam" id="PF03364"/>
    </source>
</evidence>
<evidence type="ECO:0000313" key="4">
    <source>
        <dbReference type="Proteomes" id="UP001230426"/>
    </source>
</evidence>
<dbReference type="PANTHER" id="PTHR33824">
    <property type="entry name" value="POLYKETIDE CYCLASE/DEHYDRASE AND LIPID TRANSPORT SUPERFAMILY PROTEIN"/>
    <property type="match status" value="1"/>
</dbReference>
<reference evidence="3 4" key="1">
    <citation type="submission" date="2023-07" db="EMBL/GenBank/DDBJ databases">
        <title>Sequencing the genomes of 1000 actinobacteria strains.</title>
        <authorList>
            <person name="Klenk H.-P."/>
        </authorList>
    </citation>
    <scope>NUCLEOTIDE SEQUENCE [LARGE SCALE GENOMIC DNA]</scope>
    <source>
        <strain evidence="3 4">DSM 44109</strain>
    </source>
</reference>
<evidence type="ECO:0000256" key="1">
    <source>
        <dbReference type="SAM" id="MobiDB-lite"/>
    </source>
</evidence>
<comment type="caution">
    <text evidence="3">The sequence shown here is derived from an EMBL/GenBank/DDBJ whole genome shotgun (WGS) entry which is preliminary data.</text>
</comment>
<accession>A0ABT9RB78</accession>
<dbReference type="InterPro" id="IPR023393">
    <property type="entry name" value="START-like_dom_sf"/>
</dbReference>
<dbReference type="InterPro" id="IPR047137">
    <property type="entry name" value="ORF3"/>
</dbReference>
<feature type="domain" description="Coenzyme Q-binding protein COQ10 START" evidence="2">
    <location>
        <begin position="124"/>
        <end position="244"/>
    </location>
</feature>
<dbReference type="SUPFAM" id="SSF55961">
    <property type="entry name" value="Bet v1-like"/>
    <property type="match status" value="1"/>
</dbReference>
<organism evidence="3 4">
    <name type="scientific">Streptosporangium brasiliense</name>
    <dbReference type="NCBI Taxonomy" id="47480"/>
    <lineage>
        <taxon>Bacteria</taxon>
        <taxon>Bacillati</taxon>
        <taxon>Actinomycetota</taxon>
        <taxon>Actinomycetes</taxon>
        <taxon>Streptosporangiales</taxon>
        <taxon>Streptosporangiaceae</taxon>
        <taxon>Streptosporangium</taxon>
    </lineage>
</organism>
<dbReference type="CDD" id="cd07817">
    <property type="entry name" value="SRPBCC_8"/>
    <property type="match status" value="1"/>
</dbReference>
<sequence>MTEQPRIARPDQDTGQVLPIEELTQELRNLAEALGERILSSATEKIGGLTERLTDYAQGGGGGGGGGALSLLGSVVGSKHPVAAGLKGAVKMAAGGLMSKITGGGKGGKGKKLKLTNIVETLDVGASRRLVYDQWTQFQDFPSFTKKVEGVDQQDDQKTNWKAQVFWSHRTWESTIVEQVPDQRIVWRSKGAKGYVDGAVSFHALSPDMTRILVVLEYHPQGLFERTGNLWRAQGRRARLELKHFRRHVMTQTVLHPDDVEGWRGEIRDSKVVKDHETALREEREREEAEEREEEPGAGQEAGEEQPPEEEEQAAEEEGPEEERLVEEGAAEEGAEEEEGEGGEEEPEEEPAPRRRPARRRAAAAAEETESGEQEEPEEEPAPRRRPARRRAAAEEAESGEQEEPEEEPAPRRRPARRRAAAETEERPPPRPARRRTGARST</sequence>
<dbReference type="Pfam" id="PF03364">
    <property type="entry name" value="Polyketide_cyc"/>
    <property type="match status" value="1"/>
</dbReference>
<proteinExistence type="predicted"/>
<dbReference type="InterPro" id="IPR005031">
    <property type="entry name" value="COQ10_START"/>
</dbReference>
<feature type="compositionally biased region" description="Basic and acidic residues" evidence="1">
    <location>
        <begin position="420"/>
        <end position="429"/>
    </location>
</feature>